<dbReference type="CDD" id="cd00609">
    <property type="entry name" value="AAT_like"/>
    <property type="match status" value="1"/>
</dbReference>
<dbReference type="InterPro" id="IPR004839">
    <property type="entry name" value="Aminotransferase_I/II_large"/>
</dbReference>
<dbReference type="Pfam" id="PF00155">
    <property type="entry name" value="Aminotran_1_2"/>
    <property type="match status" value="1"/>
</dbReference>
<comment type="cofactor">
    <cofactor evidence="1">
        <name>pyridoxal 5'-phosphate</name>
        <dbReference type="ChEBI" id="CHEBI:597326"/>
    </cofactor>
</comment>
<dbReference type="InterPro" id="IPR015424">
    <property type="entry name" value="PyrdxlP-dep_Trfase"/>
</dbReference>
<organism evidence="6 7">
    <name type="scientific">Sphingomonas glaciei</name>
    <dbReference type="NCBI Taxonomy" id="2938948"/>
    <lineage>
        <taxon>Bacteria</taxon>
        <taxon>Pseudomonadati</taxon>
        <taxon>Pseudomonadota</taxon>
        <taxon>Alphaproteobacteria</taxon>
        <taxon>Sphingomonadales</taxon>
        <taxon>Sphingomonadaceae</taxon>
        <taxon>Sphingomonas</taxon>
    </lineage>
</organism>
<evidence type="ECO:0000313" key="7">
    <source>
        <dbReference type="Proteomes" id="UP000831921"/>
    </source>
</evidence>
<dbReference type="InterPro" id="IPR015421">
    <property type="entry name" value="PyrdxlP-dep_Trfase_major"/>
</dbReference>
<reference evidence="6 7" key="1">
    <citation type="submission" date="2022-05" db="EMBL/GenBank/DDBJ databases">
        <title>S8-45 Sphingomonas ultraviolaceadurans.</title>
        <authorList>
            <person name="Liu Y."/>
        </authorList>
    </citation>
    <scope>NUCLEOTIDE SEQUENCE [LARGE SCALE GENOMIC DNA]</scope>
    <source>
        <strain evidence="6 7">S8-45</strain>
    </source>
</reference>
<keyword evidence="4" id="KW-0663">Pyridoxal phosphate</keyword>
<proteinExistence type="predicted"/>
<dbReference type="Gene3D" id="3.40.640.10">
    <property type="entry name" value="Type I PLP-dependent aspartate aminotransferase-like (Major domain)"/>
    <property type="match status" value="1"/>
</dbReference>
<feature type="domain" description="Aminotransferase class I/classII large" evidence="5">
    <location>
        <begin position="26"/>
        <end position="371"/>
    </location>
</feature>
<evidence type="ECO:0000256" key="4">
    <source>
        <dbReference type="ARBA" id="ARBA00022898"/>
    </source>
</evidence>
<evidence type="ECO:0000256" key="3">
    <source>
        <dbReference type="ARBA" id="ARBA00022679"/>
    </source>
</evidence>
<evidence type="ECO:0000256" key="2">
    <source>
        <dbReference type="ARBA" id="ARBA00022576"/>
    </source>
</evidence>
<gene>
    <name evidence="6" type="ORF">M1K48_02935</name>
</gene>
<dbReference type="Gene3D" id="3.90.1150.10">
    <property type="entry name" value="Aspartate Aminotransferase, domain 1"/>
    <property type="match status" value="1"/>
</dbReference>
<evidence type="ECO:0000256" key="1">
    <source>
        <dbReference type="ARBA" id="ARBA00001933"/>
    </source>
</evidence>
<dbReference type="SUPFAM" id="SSF53383">
    <property type="entry name" value="PLP-dependent transferases"/>
    <property type="match status" value="1"/>
</dbReference>
<keyword evidence="3" id="KW-0808">Transferase</keyword>
<evidence type="ECO:0000313" key="6">
    <source>
        <dbReference type="EMBL" id="UUR08610.1"/>
    </source>
</evidence>
<evidence type="ECO:0000259" key="5">
    <source>
        <dbReference type="Pfam" id="PF00155"/>
    </source>
</evidence>
<dbReference type="InterPro" id="IPR051326">
    <property type="entry name" value="Kynurenine-oxoglutarate_AT"/>
</dbReference>
<keyword evidence="2 6" id="KW-0032">Aminotransferase</keyword>
<name>A0ABY5MXX2_9SPHN</name>
<dbReference type="Proteomes" id="UP000831921">
    <property type="component" value="Chromosome"/>
</dbReference>
<protein>
    <submittedName>
        <fullName evidence="6">Aminotransferase class I/II-fold pyridoxal phosphate-dependent enzyme</fullName>
    </submittedName>
</protein>
<dbReference type="RefSeq" id="WP_249504383.1">
    <property type="nucleotide sequence ID" value="NZ_CP097253.1"/>
</dbReference>
<dbReference type="GO" id="GO:0008483">
    <property type="term" value="F:transaminase activity"/>
    <property type="evidence" value="ECO:0007669"/>
    <property type="project" value="UniProtKB-KW"/>
</dbReference>
<dbReference type="InterPro" id="IPR015422">
    <property type="entry name" value="PyrdxlP-dep_Trfase_small"/>
</dbReference>
<dbReference type="PANTHER" id="PTHR43807">
    <property type="entry name" value="FI04487P"/>
    <property type="match status" value="1"/>
</dbReference>
<sequence>MNPQFETMKVSIFEEMSLAAARHGAVNLGQGFPDFGWPEPLLEDAARLVRKGSNQYPPSRGLPVLREALAAFYAERQGLAFKPEQFVVTSGATEAIAAVLLAALEPGDGAIVIAPAYDAYAPLIRRSGGQVQEVVLRPPSWRIDRALLETAATPSTRLLVVNNPHNPTGRLLDGQELGTLVDFAREHDLLILSDEVWEEVLAPGVRFTSLASLAPERTVKVGSAGKIFSLTGWKVGWAAATAGLADIIARAHQYLTFATPPHLQAAVAAGLGHPEWLDPPRHGFARARQRLADGLQEAGYVLLPSEGTYFQCVDLPASGISLDDRHFATMAVEQAGVAVIPLSPFTEGEPERGLIRLCFAKSDATIDAGIAAMAMARALAGPVRP</sequence>
<dbReference type="EMBL" id="CP097253">
    <property type="protein sequence ID" value="UUR08610.1"/>
    <property type="molecule type" value="Genomic_DNA"/>
</dbReference>
<dbReference type="PANTHER" id="PTHR43807:SF20">
    <property type="entry name" value="FI04487P"/>
    <property type="match status" value="1"/>
</dbReference>
<accession>A0ABY5MXX2</accession>
<keyword evidence="7" id="KW-1185">Reference proteome</keyword>